<dbReference type="InterPro" id="IPR039859">
    <property type="entry name" value="PFA4/ZDH16/20/ERF2-like"/>
</dbReference>
<feature type="domain" description="Palmitoyltransferase DHHC" evidence="11">
    <location>
        <begin position="152"/>
        <end position="314"/>
    </location>
</feature>
<protein>
    <recommendedName>
        <fullName evidence="10">Palmitoyltransferase</fullName>
        <ecNumber evidence="10">2.3.1.225</ecNumber>
    </recommendedName>
</protein>
<comment type="similarity">
    <text evidence="10">Belongs to the DHHC palmitoyltransferase family.</text>
</comment>
<organism evidence="12 13">
    <name type="scientific">Coniosporium apollinis (strain CBS 100218)</name>
    <name type="common">Rock-inhabiting black yeast</name>
    <dbReference type="NCBI Taxonomy" id="1168221"/>
    <lineage>
        <taxon>Eukaryota</taxon>
        <taxon>Fungi</taxon>
        <taxon>Dikarya</taxon>
        <taxon>Ascomycota</taxon>
        <taxon>Pezizomycotina</taxon>
        <taxon>Dothideomycetes</taxon>
        <taxon>Dothideomycetes incertae sedis</taxon>
        <taxon>Coniosporium</taxon>
    </lineage>
</organism>
<evidence type="ECO:0000256" key="8">
    <source>
        <dbReference type="ARBA" id="ARBA00023315"/>
    </source>
</evidence>
<dbReference type="OMA" id="HIYLIWA"/>
<dbReference type="GO" id="GO:0006612">
    <property type="term" value="P:protein targeting to membrane"/>
    <property type="evidence" value="ECO:0007669"/>
    <property type="project" value="TreeGrafter"/>
</dbReference>
<dbReference type="EMBL" id="JH767635">
    <property type="protein sequence ID" value="EON69838.1"/>
    <property type="molecule type" value="Genomic_DNA"/>
</dbReference>
<proteinExistence type="inferred from homology"/>
<dbReference type="PANTHER" id="PTHR22883">
    <property type="entry name" value="ZINC FINGER DHHC DOMAIN CONTAINING PROTEIN"/>
    <property type="match status" value="1"/>
</dbReference>
<keyword evidence="8 10" id="KW-0012">Acyltransferase</keyword>
<dbReference type="GO" id="GO:0005794">
    <property type="term" value="C:Golgi apparatus"/>
    <property type="evidence" value="ECO:0007669"/>
    <property type="project" value="TreeGrafter"/>
</dbReference>
<reference evidence="13" key="1">
    <citation type="submission" date="2012-06" db="EMBL/GenBank/DDBJ databases">
        <title>The genome sequence of Coniosporium apollinis CBS 100218.</title>
        <authorList>
            <consortium name="The Broad Institute Genome Sequencing Platform"/>
            <person name="Cuomo C."/>
            <person name="Gorbushina A."/>
            <person name="Noack S."/>
            <person name="Walker B."/>
            <person name="Young S.K."/>
            <person name="Zeng Q."/>
            <person name="Gargeya S."/>
            <person name="Fitzgerald M."/>
            <person name="Haas B."/>
            <person name="Abouelleil A."/>
            <person name="Alvarado L."/>
            <person name="Arachchi H.M."/>
            <person name="Berlin A.M."/>
            <person name="Chapman S.B."/>
            <person name="Goldberg J."/>
            <person name="Griggs A."/>
            <person name="Gujja S."/>
            <person name="Hansen M."/>
            <person name="Howarth C."/>
            <person name="Imamovic A."/>
            <person name="Larimer J."/>
            <person name="McCowan C."/>
            <person name="Montmayeur A."/>
            <person name="Murphy C."/>
            <person name="Neiman D."/>
            <person name="Pearson M."/>
            <person name="Priest M."/>
            <person name="Roberts A."/>
            <person name="Saif S."/>
            <person name="Shea T."/>
            <person name="Sisk P."/>
            <person name="Sykes S."/>
            <person name="Wortman J."/>
            <person name="Nusbaum C."/>
            <person name="Birren B."/>
        </authorList>
    </citation>
    <scope>NUCLEOTIDE SEQUENCE [LARGE SCALE GENOMIC DNA]</scope>
    <source>
        <strain evidence="13">CBS 100218</strain>
    </source>
</reference>
<dbReference type="eggNOG" id="KOG1312">
    <property type="taxonomic scope" value="Eukaryota"/>
</dbReference>
<dbReference type="GO" id="GO:0019706">
    <property type="term" value="F:protein-cysteine S-palmitoyltransferase activity"/>
    <property type="evidence" value="ECO:0007669"/>
    <property type="project" value="UniProtKB-EC"/>
</dbReference>
<dbReference type="Proteomes" id="UP000016924">
    <property type="component" value="Unassembled WGS sequence"/>
</dbReference>
<keyword evidence="4 10" id="KW-1133">Transmembrane helix</keyword>
<feature type="transmembrane region" description="Helical" evidence="10">
    <location>
        <begin position="199"/>
        <end position="219"/>
    </location>
</feature>
<dbReference type="GO" id="GO:0016020">
    <property type="term" value="C:membrane"/>
    <property type="evidence" value="ECO:0007669"/>
    <property type="project" value="UniProtKB-SubCell"/>
</dbReference>
<comment type="subcellular location">
    <subcellularLocation>
        <location evidence="1">Membrane</location>
        <topology evidence="1">Multi-pass membrane protein</topology>
    </subcellularLocation>
</comment>
<dbReference type="PANTHER" id="PTHR22883:SF480">
    <property type="entry name" value="PALMITOYLTRANSFERASE SWF1"/>
    <property type="match status" value="1"/>
</dbReference>
<evidence type="ECO:0000256" key="1">
    <source>
        <dbReference type="ARBA" id="ARBA00004141"/>
    </source>
</evidence>
<dbReference type="RefSeq" id="XP_007785155.1">
    <property type="nucleotide sequence ID" value="XM_007786965.1"/>
</dbReference>
<dbReference type="OrthoDB" id="9909019at2759"/>
<evidence type="ECO:0000256" key="4">
    <source>
        <dbReference type="ARBA" id="ARBA00022989"/>
    </source>
</evidence>
<evidence type="ECO:0000256" key="7">
    <source>
        <dbReference type="ARBA" id="ARBA00023288"/>
    </source>
</evidence>
<dbReference type="PROSITE" id="PS50216">
    <property type="entry name" value="DHHC"/>
    <property type="match status" value="1"/>
</dbReference>
<comment type="domain">
    <text evidence="10">The DHHC domain is required for palmitoyltransferase activity.</text>
</comment>
<gene>
    <name evidence="12" type="ORF">W97_09101</name>
</gene>
<dbReference type="InterPro" id="IPR001594">
    <property type="entry name" value="Palmitoyltrfase_DHHC"/>
</dbReference>
<evidence type="ECO:0000256" key="3">
    <source>
        <dbReference type="ARBA" id="ARBA00022692"/>
    </source>
</evidence>
<dbReference type="GeneID" id="19906412"/>
<dbReference type="AlphaFoldDB" id="R7Z6V3"/>
<evidence type="ECO:0000256" key="2">
    <source>
        <dbReference type="ARBA" id="ARBA00022679"/>
    </source>
</evidence>
<evidence type="ECO:0000256" key="10">
    <source>
        <dbReference type="RuleBase" id="RU079119"/>
    </source>
</evidence>
<comment type="catalytic activity">
    <reaction evidence="9 10">
        <text>L-cysteinyl-[protein] + hexadecanoyl-CoA = S-hexadecanoyl-L-cysteinyl-[protein] + CoA</text>
        <dbReference type="Rhea" id="RHEA:36683"/>
        <dbReference type="Rhea" id="RHEA-COMP:10131"/>
        <dbReference type="Rhea" id="RHEA-COMP:11032"/>
        <dbReference type="ChEBI" id="CHEBI:29950"/>
        <dbReference type="ChEBI" id="CHEBI:57287"/>
        <dbReference type="ChEBI" id="CHEBI:57379"/>
        <dbReference type="ChEBI" id="CHEBI:74151"/>
        <dbReference type="EC" id="2.3.1.225"/>
    </reaction>
</comment>
<evidence type="ECO:0000256" key="9">
    <source>
        <dbReference type="ARBA" id="ARBA00048048"/>
    </source>
</evidence>
<feature type="transmembrane region" description="Helical" evidence="10">
    <location>
        <begin position="77"/>
        <end position="96"/>
    </location>
</feature>
<feature type="transmembrane region" description="Helical" evidence="10">
    <location>
        <begin position="7"/>
        <end position="26"/>
    </location>
</feature>
<keyword evidence="5 10" id="KW-0472">Membrane</keyword>
<keyword evidence="3 10" id="KW-0812">Transmembrane</keyword>
<dbReference type="GO" id="GO:0005783">
    <property type="term" value="C:endoplasmic reticulum"/>
    <property type="evidence" value="ECO:0007669"/>
    <property type="project" value="TreeGrafter"/>
</dbReference>
<dbReference type="Pfam" id="PF01529">
    <property type="entry name" value="DHHC"/>
    <property type="match status" value="1"/>
</dbReference>
<dbReference type="EC" id="2.3.1.225" evidence="10"/>
<evidence type="ECO:0000313" key="13">
    <source>
        <dbReference type="Proteomes" id="UP000016924"/>
    </source>
</evidence>
<keyword evidence="2 10" id="KW-0808">Transferase</keyword>
<sequence length="416" mass="46278">MGSLRDIALFVLTVSALTFIAFFGRLPALRHTPIGFLHRVIWTHTPNFFRRLDARLTGGRLSSSGALLSHYLLYEKHPLVIIFFLGLTTISAFLFIRETWSRLSLTDRLLIPPVVVAPYAFTYLSNTRSPAITSANHASQKLQYPHDHILYHPDRICRTCHFPKPARSKHCSICSTCVARADHHCIWVNNCLGRGNYKYFLALLLSTAVLLAYGASLSYRVLRPQVRDSQAGWYSRRPSASHGSADGAFTTFNRAAVQRMNDWLDALSAAVMVGGLSVAGVGLLALLTAPLPAGLLCYHIYLIWAGMTTNESGKWADLRDDMGDGVVWVGTRDSAEDSEEVESVGGETDEAGVEWPLRSRKIVIRTRDGAPPIFAADDETSSGVVSGSWRRCWRLAELDNIYDLGFWDNLKEVLLH</sequence>
<evidence type="ECO:0000313" key="12">
    <source>
        <dbReference type="EMBL" id="EON69838.1"/>
    </source>
</evidence>
<dbReference type="HOGENOM" id="CLU_042181_2_1_1"/>
<evidence type="ECO:0000259" key="11">
    <source>
        <dbReference type="Pfam" id="PF01529"/>
    </source>
</evidence>
<accession>R7Z6V3</accession>
<keyword evidence="7" id="KW-0449">Lipoprotein</keyword>
<evidence type="ECO:0000256" key="5">
    <source>
        <dbReference type="ARBA" id="ARBA00023136"/>
    </source>
</evidence>
<keyword evidence="13" id="KW-1185">Reference proteome</keyword>
<keyword evidence="6" id="KW-0564">Palmitate</keyword>
<evidence type="ECO:0000256" key="6">
    <source>
        <dbReference type="ARBA" id="ARBA00023139"/>
    </source>
</evidence>
<name>R7Z6V3_CONA1</name>